<name>A0AAE1H2Z5_9NEOP</name>
<evidence type="ECO:0000313" key="3">
    <source>
        <dbReference type="Proteomes" id="UP001219518"/>
    </source>
</evidence>
<comment type="caution">
    <text evidence="2">The sequence shown here is derived from an EMBL/GenBank/DDBJ whole genome shotgun (WGS) entry which is preliminary data.</text>
</comment>
<gene>
    <name evidence="2" type="ORF">KUF71_022760</name>
</gene>
<dbReference type="Pfam" id="PF15062">
    <property type="entry name" value="ARL6IP6"/>
    <property type="match status" value="1"/>
</dbReference>
<reference evidence="2" key="1">
    <citation type="submission" date="2021-07" db="EMBL/GenBank/DDBJ databases">
        <authorList>
            <person name="Catto M.A."/>
            <person name="Jacobson A."/>
            <person name="Kennedy G."/>
            <person name="Labadie P."/>
            <person name="Hunt B.G."/>
            <person name="Srinivasan R."/>
        </authorList>
    </citation>
    <scope>NUCLEOTIDE SEQUENCE</scope>
    <source>
        <strain evidence="2">PL_HMW_Pooled</strain>
        <tissue evidence="2">Head</tissue>
    </source>
</reference>
<feature type="transmembrane region" description="Helical" evidence="1">
    <location>
        <begin position="114"/>
        <end position="141"/>
    </location>
</feature>
<organism evidence="2 3">
    <name type="scientific">Frankliniella fusca</name>
    <dbReference type="NCBI Taxonomy" id="407009"/>
    <lineage>
        <taxon>Eukaryota</taxon>
        <taxon>Metazoa</taxon>
        <taxon>Ecdysozoa</taxon>
        <taxon>Arthropoda</taxon>
        <taxon>Hexapoda</taxon>
        <taxon>Insecta</taxon>
        <taxon>Pterygota</taxon>
        <taxon>Neoptera</taxon>
        <taxon>Paraneoptera</taxon>
        <taxon>Thysanoptera</taxon>
        <taxon>Terebrantia</taxon>
        <taxon>Thripoidea</taxon>
        <taxon>Thripidae</taxon>
        <taxon>Frankliniella</taxon>
    </lineage>
</organism>
<reference evidence="2" key="2">
    <citation type="journal article" date="2023" name="BMC Genomics">
        <title>Pest status, molecular evolution, and epigenetic factors derived from the genome assembly of Frankliniella fusca, a thysanopteran phytovirus vector.</title>
        <authorList>
            <person name="Catto M.A."/>
            <person name="Labadie P.E."/>
            <person name="Jacobson A.L."/>
            <person name="Kennedy G.G."/>
            <person name="Srinivasan R."/>
            <person name="Hunt B.G."/>
        </authorList>
    </citation>
    <scope>NUCLEOTIDE SEQUENCE</scope>
    <source>
        <strain evidence="2">PL_HMW_Pooled</strain>
    </source>
</reference>
<evidence type="ECO:0000256" key="1">
    <source>
        <dbReference type="SAM" id="Phobius"/>
    </source>
</evidence>
<keyword evidence="1" id="KW-0472">Membrane</keyword>
<dbReference type="InterPro" id="IPR029383">
    <property type="entry name" value="ARL6IP6"/>
</dbReference>
<keyword evidence="3" id="KW-1185">Reference proteome</keyword>
<feature type="transmembrane region" description="Helical" evidence="1">
    <location>
        <begin position="87"/>
        <end position="107"/>
    </location>
</feature>
<keyword evidence="1" id="KW-0812">Transmembrane</keyword>
<sequence>MSNLLATAGSYGKRVLSAARDGFAQLQQRLGGVRSARPADDEAVDGDFSEVKDHLSERSITSQLLRISLVALLLKALHTVADRKWLLAVSSGISSLSTLPLAMWPILDVLMATVVPLLCGITMLLITWYTAFLDSCIPGVYPSPTESKKKKLSSWPTPFHIGHTIALANMLFLSVLIYFGVQNASEFQSS</sequence>
<protein>
    <submittedName>
        <fullName evidence="2">ADP-ribosylation factor-like protein 6-interacting protein 6</fullName>
    </submittedName>
</protein>
<dbReference type="Proteomes" id="UP001219518">
    <property type="component" value="Unassembled WGS sequence"/>
</dbReference>
<dbReference type="AlphaFoldDB" id="A0AAE1H2Z5"/>
<feature type="transmembrane region" description="Helical" evidence="1">
    <location>
        <begin position="161"/>
        <end position="181"/>
    </location>
</feature>
<evidence type="ECO:0000313" key="2">
    <source>
        <dbReference type="EMBL" id="KAK3913306.1"/>
    </source>
</evidence>
<accession>A0AAE1H2Z5</accession>
<dbReference type="EMBL" id="JAHWGI010000318">
    <property type="protein sequence ID" value="KAK3913306.1"/>
    <property type="molecule type" value="Genomic_DNA"/>
</dbReference>
<proteinExistence type="predicted"/>
<keyword evidence="1" id="KW-1133">Transmembrane helix</keyword>